<keyword evidence="4" id="KW-0130">Cell adhesion</keyword>
<sequence>MSSADPLKSAISIRGADDTSLALPSANEYHSREQRVRAQVQSLRRTKSRHSSSGRSESSCLSPSSPEYDAVFLDGPKSSQLKSSNGSVFLSNGASKVFTTNRNMNNQHMISNMKRANVRKQTMNHYESKHGAVGGVARLGLANTSRSEPGLVLNSVPRPSVLMQTQPTVEQRGNRNTYMKNHSISNHYMKRTVSQTHPLYPLNGSGPMHKISQYRVGQPEMNKTRSQYTVTDSSSKTQINSEVNGNSVISNITMKEAVLFLSSKDENLQNCGASYIQHITFINDKAKEEVYTLNGIPPLVRLLQSPNSQVQSTACAALRNLTFQNNKNKEEIQRCDGIPQVVAQLRDSESAELDKQLTGLLWNLSSADNLKSDLMKNALPVLMDRVILPYTKGSRDTVSADVFCNATGCLRNLSSPKEASRQTMRKYRGFIDGLAAYLKECVENNKTEDEALQHCVSILHNLTFHLEEEFSSLFININSLAKNMMSNVSQNNANSVGCFSAQSKPLQTDRPFDYAVIEDPQPNGAGLLIHSKTLKDYLSLLSLTEHQSLHDACWGILLNLTMRDSVVSYVISQIIVKKLNGMQHIRPSLKSDKVNMQKNAMGLVVNLIKNPNLCSVVGEKAIPDLLSVLSKDTAGANESDDTLALACQAASSLVLNNVEWTKRHLSGKLIRSLNSISQNFYFPKSSKAASVLLIRMWSNKELQSSLKKLGLSKSMFVNDTTTAAQKSVQVVD</sequence>
<dbReference type="GO" id="GO:0005886">
    <property type="term" value="C:plasma membrane"/>
    <property type="evidence" value="ECO:0007669"/>
    <property type="project" value="TreeGrafter"/>
</dbReference>
<dbReference type="EMBL" id="AYCK01002373">
    <property type="status" value="NOT_ANNOTATED_CDS"/>
    <property type="molecule type" value="Genomic_DNA"/>
</dbReference>
<protein>
    <submittedName>
        <fullName evidence="8">Plakophilin 1b</fullName>
    </submittedName>
</protein>
<dbReference type="InterPro" id="IPR016024">
    <property type="entry name" value="ARM-type_fold"/>
</dbReference>
<dbReference type="STRING" id="48698.ENSPFOP00000014207"/>
<dbReference type="InterPro" id="IPR028435">
    <property type="entry name" value="Plakophilin/d_Catenin"/>
</dbReference>
<dbReference type="GeneTree" id="ENSGT00940000156735"/>
<accession>A0A087Y854</accession>
<dbReference type="eggNOG" id="KOG1048">
    <property type="taxonomic scope" value="Eukaryota"/>
</dbReference>
<dbReference type="AlphaFoldDB" id="A0A087Y854"/>
<keyword evidence="5" id="KW-0965">Cell junction</keyword>
<dbReference type="PANTHER" id="PTHR10372">
    <property type="entry name" value="PLAKOPHILLIN-RELATED"/>
    <property type="match status" value="1"/>
</dbReference>
<dbReference type="OMA" id="SEPDLAW"/>
<dbReference type="SMART" id="SM00185">
    <property type="entry name" value="ARM"/>
    <property type="match status" value="5"/>
</dbReference>
<evidence type="ECO:0000256" key="2">
    <source>
        <dbReference type="ARBA" id="ARBA00005462"/>
    </source>
</evidence>
<reference evidence="8" key="2">
    <citation type="submission" date="2025-08" db="UniProtKB">
        <authorList>
            <consortium name="Ensembl"/>
        </authorList>
    </citation>
    <scope>IDENTIFICATION</scope>
</reference>
<dbReference type="RefSeq" id="XP_007546975.1">
    <property type="nucleotide sequence ID" value="XM_007546913.2"/>
</dbReference>
<feature type="compositionally biased region" description="Low complexity" evidence="7">
    <location>
        <begin position="53"/>
        <end position="65"/>
    </location>
</feature>
<evidence type="ECO:0000256" key="7">
    <source>
        <dbReference type="SAM" id="MobiDB-lite"/>
    </source>
</evidence>
<evidence type="ECO:0000313" key="8">
    <source>
        <dbReference type="Ensembl" id="ENSPFOP00000014207.1"/>
    </source>
</evidence>
<dbReference type="KEGG" id="pfor:103134601"/>
<dbReference type="Proteomes" id="UP000028760">
    <property type="component" value="Unassembled WGS sequence"/>
</dbReference>
<evidence type="ECO:0000256" key="1">
    <source>
        <dbReference type="ARBA" id="ARBA00004282"/>
    </source>
</evidence>
<comment type="subcellular location">
    <subcellularLocation>
        <location evidence="1">Cell junction</location>
    </subcellularLocation>
</comment>
<dbReference type="Pfam" id="PF00514">
    <property type="entry name" value="Arm"/>
    <property type="match status" value="1"/>
</dbReference>
<dbReference type="Ensembl" id="ENSPFOT00000014227.2">
    <property type="protein sequence ID" value="ENSPFOP00000014207.1"/>
    <property type="gene ID" value="ENSPFOG00000014167.2"/>
</dbReference>
<dbReference type="InterPro" id="IPR000225">
    <property type="entry name" value="Armadillo"/>
</dbReference>
<keyword evidence="3" id="KW-0677">Repeat</keyword>
<dbReference type="SUPFAM" id="SSF48371">
    <property type="entry name" value="ARM repeat"/>
    <property type="match status" value="1"/>
</dbReference>
<reference evidence="9" key="1">
    <citation type="submission" date="2013-10" db="EMBL/GenBank/DDBJ databases">
        <authorList>
            <person name="Schartl M."/>
            <person name="Warren W."/>
        </authorList>
    </citation>
    <scope>NUCLEOTIDE SEQUENCE [LARGE SCALE GENOMIC DNA]</scope>
    <source>
        <strain evidence="9">female</strain>
    </source>
</reference>
<dbReference type="InterPro" id="IPR011989">
    <property type="entry name" value="ARM-like"/>
</dbReference>
<dbReference type="GO" id="GO:0005737">
    <property type="term" value="C:cytoplasm"/>
    <property type="evidence" value="ECO:0007669"/>
    <property type="project" value="TreeGrafter"/>
</dbReference>
<dbReference type="GO" id="GO:0005912">
    <property type="term" value="C:adherens junction"/>
    <property type="evidence" value="ECO:0007669"/>
    <property type="project" value="TreeGrafter"/>
</dbReference>
<organism evidence="8 9">
    <name type="scientific">Poecilia formosa</name>
    <name type="common">Amazon molly</name>
    <name type="synonym">Limia formosa</name>
    <dbReference type="NCBI Taxonomy" id="48698"/>
    <lineage>
        <taxon>Eukaryota</taxon>
        <taxon>Metazoa</taxon>
        <taxon>Chordata</taxon>
        <taxon>Craniata</taxon>
        <taxon>Vertebrata</taxon>
        <taxon>Euteleostomi</taxon>
        <taxon>Actinopterygii</taxon>
        <taxon>Neopterygii</taxon>
        <taxon>Teleostei</taxon>
        <taxon>Neoteleostei</taxon>
        <taxon>Acanthomorphata</taxon>
        <taxon>Ovalentaria</taxon>
        <taxon>Atherinomorphae</taxon>
        <taxon>Cyprinodontiformes</taxon>
        <taxon>Poeciliidae</taxon>
        <taxon>Poeciliinae</taxon>
        <taxon>Poecilia</taxon>
    </lineage>
</organism>
<keyword evidence="9" id="KW-1185">Reference proteome</keyword>
<dbReference type="OrthoDB" id="3245100at2759"/>
<evidence type="ECO:0000256" key="4">
    <source>
        <dbReference type="ARBA" id="ARBA00022889"/>
    </source>
</evidence>
<feature type="repeat" description="ARM" evidence="6">
    <location>
        <begin position="294"/>
        <end position="329"/>
    </location>
</feature>
<dbReference type="PANTHER" id="PTHR10372:SF3">
    <property type="entry name" value="PLAKOPHILIN-1"/>
    <property type="match status" value="1"/>
</dbReference>
<evidence type="ECO:0000256" key="5">
    <source>
        <dbReference type="ARBA" id="ARBA00022949"/>
    </source>
</evidence>
<dbReference type="PROSITE" id="PS50176">
    <property type="entry name" value="ARM_REPEAT"/>
    <property type="match status" value="1"/>
</dbReference>
<reference evidence="8" key="3">
    <citation type="submission" date="2025-09" db="UniProtKB">
        <authorList>
            <consortium name="Ensembl"/>
        </authorList>
    </citation>
    <scope>IDENTIFICATION</scope>
</reference>
<proteinExistence type="inferred from homology"/>
<evidence type="ECO:0000256" key="3">
    <source>
        <dbReference type="ARBA" id="ARBA00022737"/>
    </source>
</evidence>
<name>A0A087Y854_POEFO</name>
<dbReference type="Gene3D" id="1.25.10.10">
    <property type="entry name" value="Leucine-rich Repeat Variant"/>
    <property type="match status" value="1"/>
</dbReference>
<evidence type="ECO:0000313" key="9">
    <source>
        <dbReference type="Proteomes" id="UP000028760"/>
    </source>
</evidence>
<dbReference type="GeneID" id="103134601"/>
<dbReference type="GO" id="GO:0005634">
    <property type="term" value="C:nucleus"/>
    <property type="evidence" value="ECO:0007669"/>
    <property type="project" value="TreeGrafter"/>
</dbReference>
<comment type="similarity">
    <text evidence="2">Belongs to the beta-catenin family.</text>
</comment>
<evidence type="ECO:0000256" key="6">
    <source>
        <dbReference type="PROSITE-ProRule" id="PRU00259"/>
    </source>
</evidence>
<dbReference type="GO" id="GO:0098609">
    <property type="term" value="P:cell-cell adhesion"/>
    <property type="evidence" value="ECO:0007669"/>
    <property type="project" value="InterPro"/>
</dbReference>
<feature type="region of interest" description="Disordered" evidence="7">
    <location>
        <begin position="1"/>
        <end position="66"/>
    </location>
</feature>